<gene>
    <name evidence="1" type="ordered locus">AS9A_2044</name>
</gene>
<accession>F6EP27</accession>
<dbReference type="Proteomes" id="UP000009235">
    <property type="component" value="Chromosome"/>
</dbReference>
<organism evidence="1 2">
    <name type="scientific">Hoyosella subflava (strain DSM 45089 / JCM 17490 / NBRC 109087 / DQS3-9A1)</name>
    <name type="common">Amycolicicoccus subflavus</name>
    <dbReference type="NCBI Taxonomy" id="443218"/>
    <lineage>
        <taxon>Bacteria</taxon>
        <taxon>Bacillati</taxon>
        <taxon>Actinomycetota</taxon>
        <taxon>Actinomycetes</taxon>
        <taxon>Mycobacteriales</taxon>
        <taxon>Hoyosellaceae</taxon>
        <taxon>Hoyosella</taxon>
    </lineage>
</organism>
<protein>
    <submittedName>
        <fullName evidence="1">Uncharacterized protein</fullName>
    </submittedName>
</protein>
<dbReference type="EMBL" id="CP002786">
    <property type="protein sequence ID" value="AEF40493.1"/>
    <property type="molecule type" value="Genomic_DNA"/>
</dbReference>
<dbReference type="KEGG" id="asd:AS9A_2044"/>
<reference evidence="1 2" key="1">
    <citation type="journal article" date="2011" name="J. Bacteriol.">
        <title>Complete genome sequence of Amycolicicoccus subflavus DQS3-9A1T, an actinomycete isolated from crude oil-polluted soil.</title>
        <authorList>
            <person name="Cai M."/>
            <person name="Chen W.M."/>
            <person name="Nie Y."/>
            <person name="Chi C.Q."/>
            <person name="Wang Y.N."/>
            <person name="Tang Y.Q."/>
            <person name="Li G.Y."/>
            <person name="Wu X.L."/>
        </authorList>
    </citation>
    <scope>NUCLEOTIDE SEQUENCE [LARGE SCALE GENOMIC DNA]</scope>
    <source>
        <strain evidence="2">DSM 45089 / DQS3-9A1</strain>
    </source>
</reference>
<keyword evidence="2" id="KW-1185">Reference proteome</keyword>
<sequence>MCRRSCSLRRRRRWRWGSTNRRHPLSHSLGSSPKYRAGCLV</sequence>
<dbReference type="STRING" id="443218.AS9A_2044"/>
<evidence type="ECO:0000313" key="1">
    <source>
        <dbReference type="EMBL" id="AEF40493.1"/>
    </source>
</evidence>
<dbReference type="AlphaFoldDB" id="F6EP27"/>
<proteinExistence type="predicted"/>
<dbReference type="HOGENOM" id="CLU_3264764_0_0_11"/>
<evidence type="ECO:0000313" key="2">
    <source>
        <dbReference type="Proteomes" id="UP000009235"/>
    </source>
</evidence>
<name>F6EP27_HOYSD</name>